<organism evidence="2">
    <name type="scientific">Darwinula stevensoni</name>
    <dbReference type="NCBI Taxonomy" id="69355"/>
    <lineage>
        <taxon>Eukaryota</taxon>
        <taxon>Metazoa</taxon>
        <taxon>Ecdysozoa</taxon>
        <taxon>Arthropoda</taxon>
        <taxon>Crustacea</taxon>
        <taxon>Oligostraca</taxon>
        <taxon>Ostracoda</taxon>
        <taxon>Podocopa</taxon>
        <taxon>Podocopida</taxon>
        <taxon>Darwinulocopina</taxon>
        <taxon>Darwinuloidea</taxon>
        <taxon>Darwinulidae</taxon>
        <taxon>Darwinula</taxon>
    </lineage>
</organism>
<gene>
    <name evidence="2" type="ORF">DSTB1V02_LOCUS12373</name>
</gene>
<evidence type="ECO:0000256" key="1">
    <source>
        <dbReference type="SAM" id="MobiDB-lite"/>
    </source>
</evidence>
<keyword evidence="3" id="KW-1185">Reference proteome</keyword>
<name>A0A7R9AE75_9CRUS</name>
<feature type="compositionally biased region" description="Basic and acidic residues" evidence="1">
    <location>
        <begin position="160"/>
        <end position="172"/>
    </location>
</feature>
<feature type="region of interest" description="Disordered" evidence="1">
    <location>
        <begin position="157"/>
        <end position="178"/>
    </location>
</feature>
<protein>
    <submittedName>
        <fullName evidence="2">Uncharacterized protein</fullName>
    </submittedName>
</protein>
<dbReference type="Proteomes" id="UP000677054">
    <property type="component" value="Unassembled WGS sequence"/>
</dbReference>
<evidence type="ECO:0000313" key="3">
    <source>
        <dbReference type="Proteomes" id="UP000677054"/>
    </source>
</evidence>
<dbReference type="AlphaFoldDB" id="A0A7R9AE75"/>
<reference evidence="2" key="1">
    <citation type="submission" date="2020-11" db="EMBL/GenBank/DDBJ databases">
        <authorList>
            <person name="Tran Van P."/>
        </authorList>
    </citation>
    <scope>NUCLEOTIDE SEQUENCE</scope>
</reference>
<feature type="non-terminal residue" evidence="2">
    <location>
        <position position="1"/>
    </location>
</feature>
<dbReference type="EMBL" id="LR904147">
    <property type="protein sequence ID" value="CAD7252615.1"/>
    <property type="molecule type" value="Genomic_DNA"/>
</dbReference>
<proteinExistence type="predicted"/>
<accession>A0A7R9AE75</accession>
<dbReference type="EMBL" id="CAJPEV010004630">
    <property type="protein sequence ID" value="CAG0902092.1"/>
    <property type="molecule type" value="Genomic_DNA"/>
</dbReference>
<sequence>MNCLDEISVPYQIYPKLFIQSRGGNSKYCSTQITWYIGPTLDKDGKRWRNVNVGERCWPHVGPTSDFTPWAGGINPFMELSGRHGVNKDKVHVEISHVKIRSSRTRKFREPPGTVQVSRDVQRAIKLAAKSHEAISRPKATRGETVMKSQTFDVSVSSDLQKKKEDHHEHIIEGSPRQSVSVGDQVRVIATNVVEYGIEKWNPQSVKLLEGDWSELNYDLGILSQGVVEDGYLEPLGKASTIVAKVVRSTFGAVTLDINITFDPQSIPSPFHVEV</sequence>
<evidence type="ECO:0000313" key="2">
    <source>
        <dbReference type="EMBL" id="CAD7252615.1"/>
    </source>
</evidence>